<feature type="domain" description="Peptidase S8/S53" evidence="4">
    <location>
        <begin position="4"/>
        <end position="156"/>
    </location>
</feature>
<reference evidence="6 7" key="1">
    <citation type="journal article" date="2018" name="Sci. Data">
        <title>The draft genome sequence of cork oak.</title>
        <authorList>
            <person name="Ramos A.M."/>
            <person name="Usie A."/>
            <person name="Barbosa P."/>
            <person name="Barros P.M."/>
            <person name="Capote T."/>
            <person name="Chaves I."/>
            <person name="Simoes F."/>
            <person name="Abreu I."/>
            <person name="Carrasquinho I."/>
            <person name="Faro C."/>
            <person name="Guimaraes J.B."/>
            <person name="Mendonca D."/>
            <person name="Nobrega F."/>
            <person name="Rodrigues L."/>
            <person name="Saibo N.J.M."/>
            <person name="Varela M.C."/>
            <person name="Egas C."/>
            <person name="Matos J."/>
            <person name="Miguel C.M."/>
            <person name="Oliveira M.M."/>
            <person name="Ricardo C.P."/>
            <person name="Goncalves S."/>
        </authorList>
    </citation>
    <scope>NUCLEOTIDE SEQUENCE [LARGE SCALE GENOMIC DNA]</scope>
    <source>
        <strain evidence="7">cv. HL8</strain>
    </source>
</reference>
<keyword evidence="7" id="KW-1185">Reference proteome</keyword>
<organism evidence="6 7">
    <name type="scientific">Quercus suber</name>
    <name type="common">Cork oak</name>
    <dbReference type="NCBI Taxonomy" id="58331"/>
    <lineage>
        <taxon>Eukaryota</taxon>
        <taxon>Viridiplantae</taxon>
        <taxon>Streptophyta</taxon>
        <taxon>Embryophyta</taxon>
        <taxon>Tracheophyta</taxon>
        <taxon>Spermatophyta</taxon>
        <taxon>Magnoliopsida</taxon>
        <taxon>eudicotyledons</taxon>
        <taxon>Gunneridae</taxon>
        <taxon>Pentapetalae</taxon>
        <taxon>rosids</taxon>
        <taxon>fabids</taxon>
        <taxon>Fagales</taxon>
        <taxon>Fagaceae</taxon>
        <taxon>Quercus</taxon>
    </lineage>
</organism>
<dbReference type="InterPro" id="IPR045051">
    <property type="entry name" value="SBT"/>
</dbReference>
<dbReference type="EMBL" id="PKMF04000081">
    <property type="protein sequence ID" value="KAK7852005.1"/>
    <property type="molecule type" value="Genomic_DNA"/>
</dbReference>
<evidence type="ECO:0000313" key="6">
    <source>
        <dbReference type="EMBL" id="KAK7852005.1"/>
    </source>
</evidence>
<dbReference type="Pfam" id="PF02225">
    <property type="entry name" value="PA"/>
    <property type="match status" value="1"/>
</dbReference>
<dbReference type="AlphaFoldDB" id="A0AAW0LK37"/>
<gene>
    <name evidence="6" type="primary">SBT1.8_2</name>
    <name evidence="6" type="ORF">CFP56_040501</name>
</gene>
<evidence type="ECO:0000256" key="2">
    <source>
        <dbReference type="ARBA" id="ARBA00011073"/>
    </source>
</evidence>
<comment type="caution">
    <text evidence="6">The sequence shown here is derived from an EMBL/GenBank/DDBJ whole genome shotgun (WGS) entry which is preliminary data.</text>
</comment>
<dbReference type="InterPro" id="IPR036852">
    <property type="entry name" value="Peptidase_S8/S53_dom_sf"/>
</dbReference>
<dbReference type="CDD" id="cd02120">
    <property type="entry name" value="PA_subtilisin_like"/>
    <property type="match status" value="1"/>
</dbReference>
<evidence type="ECO:0000259" key="5">
    <source>
        <dbReference type="Pfam" id="PF02225"/>
    </source>
</evidence>
<dbReference type="PANTHER" id="PTHR10795">
    <property type="entry name" value="PROPROTEIN CONVERTASE SUBTILISIN/KEXIN"/>
    <property type="match status" value="1"/>
</dbReference>
<proteinExistence type="inferred from homology"/>
<evidence type="ECO:0000313" key="7">
    <source>
        <dbReference type="Proteomes" id="UP000237347"/>
    </source>
</evidence>
<keyword evidence="3" id="KW-0732">Signal</keyword>
<dbReference type="GO" id="GO:0005576">
    <property type="term" value="C:extracellular region"/>
    <property type="evidence" value="ECO:0007669"/>
    <property type="project" value="UniProtKB-SubCell"/>
</dbReference>
<comment type="subcellular location">
    <subcellularLocation>
        <location evidence="1">Secreted</location>
    </subcellularLocation>
</comment>
<dbReference type="Gene3D" id="3.40.50.200">
    <property type="entry name" value="Peptidase S8/S53 domain"/>
    <property type="match status" value="1"/>
</dbReference>
<sequence>MSPHDQDGHGTHTASIAVGSPVFNASFFGYATGTTRGMATHARVAMYKAIKDGVDILSLLIGGGPAPYFQDPIAIGAFTMVEKGIFVSCSAGNSGPKLATIVNGAPWVMIVGAGTLDHDFPAYVSLGNKNRFTGVSLYGGQGMWNKKIGLCIPGSLERDLVRGKAVVCNIGMNSRVEKGELVRDAGGVRMILANVAANDKGLVADSHLLPTVEVGCKAGNLIKKYLRHTAMAVAVGRKAGDLIKEYVRSNPNPTALLSFGGTLLDVRPSPVVTMFSSWGPNMVTSQIVKPDTTPNPLSEVTGGALSNPWAHRAGHVDPHEALSPGLLYDISTEDYITLLCSLDYTINQVETIVKCSNVTCSTKFSNPGELNYPSFSVFFENNGVF</sequence>
<dbReference type="GO" id="GO:0004252">
    <property type="term" value="F:serine-type endopeptidase activity"/>
    <property type="evidence" value="ECO:0007669"/>
    <property type="project" value="InterPro"/>
</dbReference>
<dbReference type="Gene3D" id="2.60.40.2310">
    <property type="match status" value="1"/>
</dbReference>
<dbReference type="SUPFAM" id="SSF52743">
    <property type="entry name" value="Subtilisin-like"/>
    <property type="match status" value="1"/>
</dbReference>
<evidence type="ECO:0000259" key="4">
    <source>
        <dbReference type="Pfam" id="PF00082"/>
    </source>
</evidence>
<dbReference type="InterPro" id="IPR003137">
    <property type="entry name" value="PA_domain"/>
</dbReference>
<dbReference type="GO" id="GO:0006508">
    <property type="term" value="P:proteolysis"/>
    <property type="evidence" value="ECO:0007669"/>
    <property type="project" value="UniProtKB-KW"/>
</dbReference>
<accession>A0AAW0LK37</accession>
<evidence type="ECO:0000256" key="3">
    <source>
        <dbReference type="ARBA" id="ARBA00022729"/>
    </source>
</evidence>
<dbReference type="Proteomes" id="UP000237347">
    <property type="component" value="Unassembled WGS sequence"/>
</dbReference>
<comment type="similarity">
    <text evidence="2">Belongs to the peptidase S8 family.</text>
</comment>
<protein>
    <submittedName>
        <fullName evidence="6">Subtilisin-like protease sbt1.8</fullName>
    </submittedName>
</protein>
<dbReference type="GO" id="GO:0009610">
    <property type="term" value="P:response to symbiotic fungus"/>
    <property type="evidence" value="ECO:0007669"/>
    <property type="project" value="UniProtKB-ARBA"/>
</dbReference>
<dbReference type="InterPro" id="IPR000209">
    <property type="entry name" value="Peptidase_S8/S53_dom"/>
</dbReference>
<evidence type="ECO:0000256" key="1">
    <source>
        <dbReference type="ARBA" id="ARBA00004613"/>
    </source>
</evidence>
<feature type="domain" description="PA" evidence="5">
    <location>
        <begin position="159"/>
        <end position="221"/>
    </location>
</feature>
<name>A0AAW0LK37_QUESU</name>
<dbReference type="Pfam" id="PF00082">
    <property type="entry name" value="Peptidase_S8"/>
    <property type="match status" value="1"/>
</dbReference>